<name>A0A1H6BUY2_9VIBR</name>
<comment type="subcellular location">
    <subcellularLocation>
        <location evidence="2">Cytoplasm</location>
    </subcellularLocation>
</comment>
<keyword evidence="8" id="KW-0274">FAD</keyword>
<organism evidence="12 13">
    <name type="scientific">Vibrio hangzhouensis</name>
    <dbReference type="NCBI Taxonomy" id="462991"/>
    <lineage>
        <taxon>Bacteria</taxon>
        <taxon>Pseudomonadati</taxon>
        <taxon>Pseudomonadota</taxon>
        <taxon>Gammaproteobacteria</taxon>
        <taxon>Vibrionales</taxon>
        <taxon>Vibrionaceae</taxon>
        <taxon>Vibrio</taxon>
    </lineage>
</organism>
<gene>
    <name evidence="12" type="ORF">SAMN04488244_12623</name>
</gene>
<evidence type="ECO:0000256" key="9">
    <source>
        <dbReference type="ARBA" id="ARBA00023002"/>
    </source>
</evidence>
<keyword evidence="13" id="KW-1185">Reference proteome</keyword>
<dbReference type="RefSeq" id="WP_103882026.1">
    <property type="nucleotide sequence ID" value="NZ_FNVG01000026.1"/>
</dbReference>
<evidence type="ECO:0000256" key="3">
    <source>
        <dbReference type="ARBA" id="ARBA00004749"/>
    </source>
</evidence>
<dbReference type="GO" id="GO:0110142">
    <property type="term" value="C:ubiquinone biosynthesis complex"/>
    <property type="evidence" value="ECO:0007669"/>
    <property type="project" value="UniProtKB-ARBA"/>
</dbReference>
<evidence type="ECO:0000256" key="7">
    <source>
        <dbReference type="ARBA" id="ARBA00022688"/>
    </source>
</evidence>
<dbReference type="NCBIfam" id="TIGR01988">
    <property type="entry name" value="Ubi-OHases"/>
    <property type="match status" value="1"/>
</dbReference>
<evidence type="ECO:0000259" key="11">
    <source>
        <dbReference type="Pfam" id="PF01494"/>
    </source>
</evidence>
<reference evidence="13" key="1">
    <citation type="submission" date="2016-10" db="EMBL/GenBank/DDBJ databases">
        <authorList>
            <person name="Varghese N."/>
            <person name="Submissions S."/>
        </authorList>
    </citation>
    <scope>NUCLEOTIDE SEQUENCE [LARGE SCALE GENOMIC DNA]</scope>
    <source>
        <strain evidence="13">CGMCC 1.7062</strain>
    </source>
</reference>
<keyword evidence="5" id="KW-0963">Cytoplasm</keyword>
<evidence type="ECO:0000256" key="8">
    <source>
        <dbReference type="ARBA" id="ARBA00022827"/>
    </source>
</evidence>
<dbReference type="NCBIfam" id="NF006461">
    <property type="entry name" value="PRK08850.1"/>
    <property type="match status" value="1"/>
</dbReference>
<dbReference type="PANTHER" id="PTHR43876">
    <property type="entry name" value="UBIQUINONE BIOSYNTHESIS MONOOXYGENASE COQ6, MITOCHONDRIAL"/>
    <property type="match status" value="1"/>
</dbReference>
<evidence type="ECO:0000313" key="13">
    <source>
        <dbReference type="Proteomes" id="UP000236721"/>
    </source>
</evidence>
<evidence type="ECO:0000256" key="10">
    <source>
        <dbReference type="ARBA" id="ARBA00023033"/>
    </source>
</evidence>
<evidence type="ECO:0000256" key="5">
    <source>
        <dbReference type="ARBA" id="ARBA00022490"/>
    </source>
</evidence>
<dbReference type="GO" id="GO:0019168">
    <property type="term" value="F:2-polyprenylphenol 6-hydroxylase activity"/>
    <property type="evidence" value="ECO:0007669"/>
    <property type="project" value="TreeGrafter"/>
</dbReference>
<dbReference type="GO" id="GO:0071949">
    <property type="term" value="F:FAD binding"/>
    <property type="evidence" value="ECO:0007669"/>
    <property type="project" value="InterPro"/>
</dbReference>
<keyword evidence="7" id="KW-0831">Ubiquinone biosynthesis</keyword>
<proteinExistence type="inferred from homology"/>
<dbReference type="FunFam" id="3.50.50.60:FF:000048">
    <property type="entry name" value="2-octaprenyl-3-methyl-6-methoxy-1,4-benzoquinol hydroxylase"/>
    <property type="match status" value="1"/>
</dbReference>
<sequence length="406" mass="45010">MQSFDIAIVGGGMVGLALARALKNTDLRIAIIEGAAPSRDLSGDPDIRVSALSRASETILKNLGAWQAIEKQRCAPYYAMEVWEQDSFARIEFSASQMSQPNLGHIVENRVIQLALLEQVEKQDNVTLFMPQRCQSMAVGESEVWMTLDNGQSFTTKLVVGADGANSWVRQQQDIPMTHWDYGHSALVANITVDDAHECVARQVFTPQGPLAFLPLDDRSLCSIVWSTDPQRAEKLAKMSESEFNKAITAEFDSRLGLCHVTSERRVFPLKMRYARDFVVERVALVGDAAHTIHPLAGQGVNLGLLDAASLAQELMKLWRSGQDIGRKRHLREYERWRKAEAAKMIAAMQGFRDLFEGDNPAKKLFRGIGMSLVGQLPGAKQEIMSRALGMRGRLPELAKSVVSES</sequence>
<evidence type="ECO:0000313" key="12">
    <source>
        <dbReference type="EMBL" id="SEG64473.1"/>
    </source>
</evidence>
<dbReference type="FunFam" id="3.50.50.60:FF:000062">
    <property type="entry name" value="FAD-dependent 2-octaprenylphenol hydroxylase"/>
    <property type="match status" value="1"/>
</dbReference>
<evidence type="ECO:0000256" key="4">
    <source>
        <dbReference type="ARBA" id="ARBA00005349"/>
    </source>
</evidence>
<feature type="domain" description="FAD-binding" evidence="11">
    <location>
        <begin position="5"/>
        <end position="346"/>
    </location>
</feature>
<dbReference type="Gene3D" id="3.50.50.60">
    <property type="entry name" value="FAD/NAD(P)-binding domain"/>
    <property type="match status" value="2"/>
</dbReference>
<keyword evidence="10" id="KW-0503">Monooxygenase</keyword>
<comment type="similarity">
    <text evidence="4">Belongs to the UbiH/COQ6 family.</text>
</comment>
<dbReference type="AlphaFoldDB" id="A0A1H6BUY2"/>
<dbReference type="PANTHER" id="PTHR43876:SF7">
    <property type="entry name" value="UBIQUINONE BIOSYNTHESIS MONOOXYGENASE COQ6, MITOCHONDRIAL"/>
    <property type="match status" value="1"/>
</dbReference>
<dbReference type="InterPro" id="IPR051205">
    <property type="entry name" value="UbiH/COQ6_monooxygenase"/>
</dbReference>
<accession>A0A1H6BUY2</accession>
<dbReference type="InterPro" id="IPR018168">
    <property type="entry name" value="Ubi_Hdrlase_CS"/>
</dbReference>
<keyword evidence="9" id="KW-0560">Oxidoreductase</keyword>
<evidence type="ECO:0000256" key="1">
    <source>
        <dbReference type="ARBA" id="ARBA00001974"/>
    </source>
</evidence>
<dbReference type="PROSITE" id="PS01304">
    <property type="entry name" value="UBIH"/>
    <property type="match status" value="1"/>
</dbReference>
<evidence type="ECO:0000256" key="2">
    <source>
        <dbReference type="ARBA" id="ARBA00004496"/>
    </source>
</evidence>
<dbReference type="InterPro" id="IPR036188">
    <property type="entry name" value="FAD/NAD-bd_sf"/>
</dbReference>
<dbReference type="InterPro" id="IPR010971">
    <property type="entry name" value="UbiH/COQ6"/>
</dbReference>
<dbReference type="OrthoDB" id="9769565at2"/>
<comment type="cofactor">
    <cofactor evidence="1">
        <name>FAD</name>
        <dbReference type="ChEBI" id="CHEBI:57692"/>
    </cofactor>
</comment>
<dbReference type="UniPathway" id="UPA00232"/>
<dbReference type="PRINTS" id="PR00420">
    <property type="entry name" value="RNGMNOXGNASE"/>
</dbReference>
<dbReference type="InterPro" id="IPR002938">
    <property type="entry name" value="FAD-bd"/>
</dbReference>
<keyword evidence="6" id="KW-0285">Flavoprotein</keyword>
<dbReference type="EMBL" id="FNVG01000026">
    <property type="protein sequence ID" value="SEG64473.1"/>
    <property type="molecule type" value="Genomic_DNA"/>
</dbReference>
<comment type="pathway">
    <text evidence="3">Cofactor biosynthesis; ubiquinone biosynthesis.</text>
</comment>
<dbReference type="SUPFAM" id="SSF51905">
    <property type="entry name" value="FAD/NAD(P)-binding domain"/>
    <property type="match status" value="1"/>
</dbReference>
<protein>
    <submittedName>
        <fullName evidence="12">2-octaprenylphenol hydroxylase</fullName>
    </submittedName>
</protein>
<dbReference type="Proteomes" id="UP000236721">
    <property type="component" value="Unassembled WGS sequence"/>
</dbReference>
<evidence type="ECO:0000256" key="6">
    <source>
        <dbReference type="ARBA" id="ARBA00022630"/>
    </source>
</evidence>
<dbReference type="GO" id="GO:0006744">
    <property type="term" value="P:ubiquinone biosynthetic process"/>
    <property type="evidence" value="ECO:0007669"/>
    <property type="project" value="UniProtKB-UniPathway"/>
</dbReference>
<dbReference type="Pfam" id="PF01494">
    <property type="entry name" value="FAD_binding_3"/>
    <property type="match status" value="1"/>
</dbReference>
<dbReference type="GO" id="GO:0005737">
    <property type="term" value="C:cytoplasm"/>
    <property type="evidence" value="ECO:0007669"/>
    <property type="project" value="UniProtKB-SubCell"/>
</dbReference>